<evidence type="ECO:0000313" key="1">
    <source>
        <dbReference type="Proteomes" id="UP000887569"/>
    </source>
</evidence>
<proteinExistence type="predicted"/>
<evidence type="ECO:0000313" key="2">
    <source>
        <dbReference type="WBParaSite" id="PgE021_g002_t02"/>
    </source>
</evidence>
<accession>A0A914ZXH4</accession>
<organism evidence="1 2">
    <name type="scientific">Parascaris univalens</name>
    <name type="common">Nematode worm</name>
    <dbReference type="NCBI Taxonomy" id="6257"/>
    <lineage>
        <taxon>Eukaryota</taxon>
        <taxon>Metazoa</taxon>
        <taxon>Ecdysozoa</taxon>
        <taxon>Nematoda</taxon>
        <taxon>Chromadorea</taxon>
        <taxon>Rhabditida</taxon>
        <taxon>Spirurina</taxon>
        <taxon>Ascaridomorpha</taxon>
        <taxon>Ascaridoidea</taxon>
        <taxon>Ascarididae</taxon>
        <taxon>Parascaris</taxon>
    </lineage>
</organism>
<sequence>MNEFLHEACVQVHKRYQKTNVRKFLSTFKMRSLLQAQYGDVNNARGSRTNQHMEPAEFTFTVSPILGGNASTVANTHTYKRRQLTTARQNCVSSAPIIEEACASSVQNIRHSCFNVFTRLNPCPPSALSRRSIVLVRDFPASVHSLLACNACFRDPVEQKVSPPYLRDSSRGLRKAYFATSYNTVANKYMPMKVSIGGRRWDT</sequence>
<dbReference type="WBParaSite" id="PgE021_g002_t02">
    <property type="protein sequence ID" value="PgE021_g002_t02"/>
    <property type="gene ID" value="PgE021_g002"/>
</dbReference>
<dbReference type="Proteomes" id="UP000887569">
    <property type="component" value="Unplaced"/>
</dbReference>
<dbReference type="AlphaFoldDB" id="A0A914ZXH4"/>
<protein>
    <submittedName>
        <fullName evidence="2">Uncharacterized protein</fullName>
    </submittedName>
</protein>
<keyword evidence="1" id="KW-1185">Reference proteome</keyword>
<reference evidence="2" key="1">
    <citation type="submission" date="2022-11" db="UniProtKB">
        <authorList>
            <consortium name="WormBaseParasite"/>
        </authorList>
    </citation>
    <scope>IDENTIFICATION</scope>
</reference>
<name>A0A914ZXH4_PARUN</name>